<dbReference type="GO" id="GO:0004386">
    <property type="term" value="F:helicase activity"/>
    <property type="evidence" value="ECO:0007669"/>
    <property type="project" value="UniProtKB-KW"/>
</dbReference>
<accession>A0A3B0SJ47</accession>
<keyword evidence="4" id="KW-0347">Helicase</keyword>
<sequence length="448" mass="48391">LVALRNNNRVVEGTFRPGGSGREWVDRDVLRLIKRRSLAKLRNEIEAVDQHTFAAFLVDWHGIGSTSAHTDRLTTIIGQLQGRSLPASTLESEVLAVRMSYNPAHLDELLANGDIVWVGAGGLGGYDGRVRLLRRSDVHMLGLPATVETPDDPTQRAIVDHLREHGASFFTDVYGAAGGGDPGLVVDALWALAWTGVVTNDTLQPLRSRVHTRGRKRSARSRPRRISTTTPPSATGRWSLVDRLVATAPPVTEEQRATALVDTLLDRHGILTRDGVRGEDVPGGFSRLYPVLAAMEASGLLRRGYFIEGLGGAQFARPTAVDQLRDRSARSPVAISATDPAQPYGSTLPWPEMGSVAPQRRPGHGLALLNGAVIAYWNRNAKHVATLAGANPRQVVSAMLTLGNPEEFSIETVDGVTPPESVLAAALNDAGFAPGYRGWTLRPDRAKR</sequence>
<dbReference type="InterPro" id="IPR055367">
    <property type="entry name" value="WH4_Lhr"/>
</dbReference>
<evidence type="ECO:0000259" key="3">
    <source>
        <dbReference type="Pfam" id="PF23235"/>
    </source>
</evidence>
<keyword evidence="4" id="KW-0547">Nucleotide-binding</keyword>
<name>A0A3B0SJ47_9ZZZZ</name>
<dbReference type="EMBL" id="UOEK01000344">
    <property type="protein sequence ID" value="VAW06251.1"/>
    <property type="molecule type" value="Genomic_DNA"/>
</dbReference>
<gene>
    <name evidence="4" type="ORF">MNBD_ACTINO02-840</name>
</gene>
<keyword evidence="4" id="KW-0378">Hydrolase</keyword>
<feature type="non-terminal residue" evidence="4">
    <location>
        <position position="1"/>
    </location>
</feature>
<organism evidence="4">
    <name type="scientific">hydrothermal vent metagenome</name>
    <dbReference type="NCBI Taxonomy" id="652676"/>
    <lineage>
        <taxon>unclassified sequences</taxon>
        <taxon>metagenomes</taxon>
        <taxon>ecological metagenomes</taxon>
    </lineage>
</organism>
<dbReference type="AlphaFoldDB" id="A0A3B0SJ47"/>
<dbReference type="EC" id="3.6.1.-" evidence="4"/>
<evidence type="ECO:0000256" key="1">
    <source>
        <dbReference type="SAM" id="MobiDB-lite"/>
    </source>
</evidence>
<evidence type="ECO:0000259" key="2">
    <source>
        <dbReference type="Pfam" id="PF23234"/>
    </source>
</evidence>
<feature type="domain" description="Large helicase-related protein winged-helix" evidence="2">
    <location>
        <begin position="252"/>
        <end position="331"/>
    </location>
</feature>
<feature type="compositionally biased region" description="Basic residues" evidence="1">
    <location>
        <begin position="209"/>
        <end position="225"/>
    </location>
</feature>
<feature type="domain" description="Large helicase-related protein winged-helix" evidence="3">
    <location>
        <begin position="48"/>
        <end position="134"/>
    </location>
</feature>
<dbReference type="InterPro" id="IPR055368">
    <property type="entry name" value="WH3_Lhr"/>
</dbReference>
<evidence type="ECO:0000313" key="4">
    <source>
        <dbReference type="EMBL" id="VAW06251.1"/>
    </source>
</evidence>
<protein>
    <submittedName>
        <fullName evidence="4">Probable ATP-dependent helicase lhr</fullName>
        <ecNumber evidence="4">3.6.1.-</ecNumber>
    </submittedName>
</protein>
<keyword evidence="4" id="KW-0067">ATP-binding</keyword>
<dbReference type="GO" id="GO:0016787">
    <property type="term" value="F:hydrolase activity"/>
    <property type="evidence" value="ECO:0007669"/>
    <property type="project" value="UniProtKB-KW"/>
</dbReference>
<dbReference type="Pfam" id="PF23234">
    <property type="entry name" value="WHD_4th_Lhr"/>
    <property type="match status" value="1"/>
</dbReference>
<dbReference type="Pfam" id="PF23235">
    <property type="entry name" value="WHD_3rd_Lhr"/>
    <property type="match status" value="1"/>
</dbReference>
<reference evidence="4" key="1">
    <citation type="submission" date="2018-06" db="EMBL/GenBank/DDBJ databases">
        <authorList>
            <person name="Zhirakovskaya E."/>
        </authorList>
    </citation>
    <scope>NUCLEOTIDE SEQUENCE</scope>
</reference>
<feature type="region of interest" description="Disordered" evidence="1">
    <location>
        <begin position="209"/>
        <end position="233"/>
    </location>
</feature>
<proteinExistence type="predicted"/>